<dbReference type="KEGG" id="ndk:I601_0550"/>
<dbReference type="Proteomes" id="UP000077868">
    <property type="component" value="Chromosome"/>
</dbReference>
<gene>
    <name evidence="1" type="ORF">I601_0550</name>
</gene>
<proteinExistence type="predicted"/>
<name>A0A1A9GH90_9ACTN</name>
<dbReference type="OrthoDB" id="3764198at2"/>
<dbReference type="EMBL" id="CP015079">
    <property type="protein sequence ID" value="ANH37002.1"/>
    <property type="molecule type" value="Genomic_DNA"/>
</dbReference>
<sequence>MPPHPRRARLAKPLGLLIAAALGAVVLVGCEDDASPPRERATAPFTLPVGAPAFDPRAPAWSVGGTLHVGERTLELDPAPAAFVVTRWGVHYLADGSLWFSDGGPATLVARVNTTRLHLSPDGRHLGLMDRAHGPEDAFGTHLATPVVLDVATGDQVLRSPATDDLDDLDLEDLYEDAEPVFLGLDAEAAYVVDPVAGGTFRLPLDGADPETVRPARVPGLVGERGTPVSLHAEEGGGMRLAGRGEQSYLDGWLSPGGDALVAAERTRGTWYDAADGTAHRVDTGDRFFYLGGWVDHRTFYGAASARGSASGPTGRTVVVTCTLGERRCEVVGTEFGLPERPTLLFGTGSPALL</sequence>
<evidence type="ECO:0000313" key="1">
    <source>
        <dbReference type="EMBL" id="ANH37002.1"/>
    </source>
</evidence>
<protein>
    <submittedName>
        <fullName evidence="1">Uncharacterized protein</fullName>
    </submittedName>
</protein>
<reference evidence="1 2" key="1">
    <citation type="submission" date="2016-03" db="EMBL/GenBank/DDBJ databases">
        <title>Complete genome sequence of a soil Actinobacterium, Nocardioides dokdonensis FR1436.</title>
        <authorList>
            <person name="Kwon S.-K."/>
            <person name="Kim K."/>
            <person name="Kim J.F."/>
        </authorList>
    </citation>
    <scope>NUCLEOTIDE SEQUENCE [LARGE SCALE GENOMIC DNA]</scope>
    <source>
        <strain evidence="1 2">FR1436</strain>
    </source>
</reference>
<dbReference type="PATRIC" id="fig|1300347.3.peg.552"/>
<keyword evidence="2" id="KW-1185">Reference proteome</keyword>
<accession>A0A1A9GH90</accession>
<dbReference type="PROSITE" id="PS51257">
    <property type="entry name" value="PROKAR_LIPOPROTEIN"/>
    <property type="match status" value="1"/>
</dbReference>
<evidence type="ECO:0000313" key="2">
    <source>
        <dbReference type="Proteomes" id="UP000077868"/>
    </source>
</evidence>
<dbReference type="AlphaFoldDB" id="A0A1A9GH90"/>
<organism evidence="1 2">
    <name type="scientific">Nocardioides dokdonensis FR1436</name>
    <dbReference type="NCBI Taxonomy" id="1300347"/>
    <lineage>
        <taxon>Bacteria</taxon>
        <taxon>Bacillati</taxon>
        <taxon>Actinomycetota</taxon>
        <taxon>Actinomycetes</taxon>
        <taxon>Propionibacteriales</taxon>
        <taxon>Nocardioidaceae</taxon>
        <taxon>Nocardioides</taxon>
    </lineage>
</organism>
<dbReference type="RefSeq" id="WP_157519846.1">
    <property type="nucleotide sequence ID" value="NZ_CP015079.1"/>
</dbReference>